<reference evidence="4 5" key="1">
    <citation type="submission" date="2016-02" db="EMBL/GenBank/DDBJ databases">
        <authorList>
            <person name="Wen L."/>
            <person name="He K."/>
            <person name="Yang H."/>
        </authorList>
    </citation>
    <scope>NUCLEOTIDE SEQUENCE [LARGE SCALE GENOMIC DNA]</scope>
    <source>
        <strain evidence="4 5">KLE1704</strain>
    </source>
</reference>
<dbReference type="InterPro" id="IPR029058">
    <property type="entry name" value="AB_hydrolase_fold"/>
</dbReference>
<evidence type="ECO:0000313" key="4">
    <source>
        <dbReference type="EMBL" id="KXT49084.1"/>
    </source>
</evidence>
<dbReference type="GO" id="GO:0052689">
    <property type="term" value="F:carboxylic ester hydrolase activity"/>
    <property type="evidence" value="ECO:0007669"/>
    <property type="project" value="InterPro"/>
</dbReference>
<feature type="active site" description="Charge relay system" evidence="1">
    <location>
        <position position="242"/>
    </location>
</feature>
<proteinExistence type="predicted"/>
<evidence type="ECO:0000259" key="3">
    <source>
        <dbReference type="Pfam" id="PF12146"/>
    </source>
</evidence>
<accession>A0A139LCA4</accession>
<dbReference type="Gene3D" id="3.40.50.1820">
    <property type="entry name" value="alpha/beta hydrolase"/>
    <property type="match status" value="1"/>
</dbReference>
<organism evidence="4">
    <name type="scientific">Bacteroides intestinalis</name>
    <dbReference type="NCBI Taxonomy" id="329854"/>
    <lineage>
        <taxon>Bacteria</taxon>
        <taxon>Pseudomonadati</taxon>
        <taxon>Bacteroidota</taxon>
        <taxon>Bacteroidia</taxon>
        <taxon>Bacteroidales</taxon>
        <taxon>Bacteroidaceae</taxon>
        <taxon>Bacteroides</taxon>
    </lineage>
</organism>
<feature type="active site" description="Nucleophile" evidence="1">
    <location>
        <position position="105"/>
    </location>
</feature>
<gene>
    <name evidence="4" type="ORF">HMPREF2531_02698</name>
</gene>
<keyword evidence="4" id="KW-0378">Hydrolase</keyword>
<dbReference type="AlphaFoldDB" id="A0A139LCA4"/>
<feature type="active site" description="Charge relay system" evidence="1">
    <location>
        <position position="212"/>
    </location>
</feature>
<protein>
    <submittedName>
        <fullName evidence="4">Hydrolase, alpha/beta domain protein</fullName>
    </submittedName>
</protein>
<feature type="site" description="Important for substrate specificity" evidence="2">
    <location>
        <position position="153"/>
    </location>
</feature>
<dbReference type="PIRSF" id="PIRSF017388">
    <property type="entry name" value="Esterase_lipase"/>
    <property type="match status" value="1"/>
</dbReference>
<dbReference type="EMBL" id="LTDF01000093">
    <property type="protein sequence ID" value="KXT49084.1"/>
    <property type="molecule type" value="Genomic_DNA"/>
</dbReference>
<dbReference type="PATRIC" id="fig|329854.7.peg.2750"/>
<sequence>MNGKMKKREANEQMERQQPCYYPREGASTIAVFIHGIVEGPDQFLGLMKRSSELGFAVSSLLLPGHGGTGEEFARSSRQQWLEYVNAEIARYKKNYNSIILVGHSMGSLLSFLTYMESPEQIIGIVAIDTPLYVRIKGRALRNNLKVGFCKEIPESDPAHALLKASSVAPCSILTYLSWAPRMIDLFCLMKKTREVLPQVSIPTLVFHAADDELVSASSVKCFERTIPEKYLQLVHLKESTHFFYGNADWDLLYYTFSHFLQSC</sequence>
<evidence type="ECO:0000256" key="2">
    <source>
        <dbReference type="PIRSR" id="PIRSR017388-3"/>
    </source>
</evidence>
<dbReference type="SUPFAM" id="SSF53474">
    <property type="entry name" value="alpha/beta-Hydrolases"/>
    <property type="match status" value="1"/>
</dbReference>
<dbReference type="InterPro" id="IPR022742">
    <property type="entry name" value="Hydrolase_4"/>
</dbReference>
<evidence type="ECO:0000256" key="1">
    <source>
        <dbReference type="PIRSR" id="PIRSR017388-1"/>
    </source>
</evidence>
<dbReference type="InterPro" id="IPR012354">
    <property type="entry name" value="Esterase_lipase"/>
</dbReference>
<evidence type="ECO:0000313" key="5">
    <source>
        <dbReference type="Proteomes" id="UP000070319"/>
    </source>
</evidence>
<dbReference type="PANTHER" id="PTHR43689">
    <property type="entry name" value="HYDROLASE"/>
    <property type="match status" value="1"/>
</dbReference>
<comment type="caution">
    <text evidence="4">The sequence shown here is derived from an EMBL/GenBank/DDBJ whole genome shotgun (WGS) entry which is preliminary data.</text>
</comment>
<name>A0A139LCA4_9BACE</name>
<feature type="domain" description="Serine aminopeptidase S33" evidence="3">
    <location>
        <begin position="30"/>
        <end position="130"/>
    </location>
</feature>
<dbReference type="Pfam" id="PF12146">
    <property type="entry name" value="Hydrolase_4"/>
    <property type="match status" value="1"/>
</dbReference>
<dbReference type="Proteomes" id="UP000070319">
    <property type="component" value="Unassembled WGS sequence"/>
</dbReference>
<dbReference type="PANTHER" id="PTHR43689:SF8">
    <property type="entry name" value="ALPHA_BETA-HYDROLASES SUPERFAMILY PROTEIN"/>
    <property type="match status" value="1"/>
</dbReference>